<proteinExistence type="inferred from homology"/>
<dbReference type="GO" id="GO:0046961">
    <property type="term" value="F:proton-transporting ATPase activity, rotational mechanism"/>
    <property type="evidence" value="ECO:0007669"/>
    <property type="project" value="InterPro"/>
</dbReference>
<dbReference type="AlphaFoldDB" id="X1RRW9"/>
<dbReference type="Gene3D" id="3.30.2320.30">
    <property type="entry name" value="ATP synthase, E subunit, C-terminal"/>
    <property type="match status" value="1"/>
</dbReference>
<reference evidence="4" key="1">
    <citation type="journal article" date="2014" name="Front. Microbiol.">
        <title>High frequency of phylogenetically diverse reductive dehalogenase-homologous genes in deep subseafloor sedimentary metagenomes.</title>
        <authorList>
            <person name="Kawai M."/>
            <person name="Futagami T."/>
            <person name="Toyoda A."/>
            <person name="Takaki Y."/>
            <person name="Nishi S."/>
            <person name="Hori S."/>
            <person name="Arai W."/>
            <person name="Tsubouchi T."/>
            <person name="Morono Y."/>
            <person name="Uchiyama I."/>
            <person name="Ito T."/>
            <person name="Fujiyama A."/>
            <person name="Inagaki F."/>
            <person name="Takami H."/>
        </authorList>
    </citation>
    <scope>NUCLEOTIDE SEQUENCE</scope>
    <source>
        <strain evidence="4">Expedition CK06-06</strain>
    </source>
</reference>
<comment type="similarity">
    <text evidence="1">Belongs to the V-ATPase E subunit family.</text>
</comment>
<dbReference type="GO" id="GO:0033178">
    <property type="term" value="C:proton-transporting two-sector ATPase complex, catalytic domain"/>
    <property type="evidence" value="ECO:0007669"/>
    <property type="project" value="InterPro"/>
</dbReference>
<protein>
    <recommendedName>
        <fullName evidence="5">V-type ATP synthase subunit E</fullName>
    </recommendedName>
</protein>
<dbReference type="EMBL" id="BARW01009680">
    <property type="protein sequence ID" value="GAI83408.1"/>
    <property type="molecule type" value="Genomic_DNA"/>
</dbReference>
<gene>
    <name evidence="4" type="ORF">S12H4_19371</name>
</gene>
<sequence>YVPPKSVNATRKLLESNKQLATRITEVKEANFTGGIIAENIDGTLRIDNSYESRLEMLLPILLPEISNEFFKTP</sequence>
<evidence type="ECO:0000313" key="4">
    <source>
        <dbReference type="EMBL" id="GAI83408.1"/>
    </source>
</evidence>
<evidence type="ECO:0000256" key="3">
    <source>
        <dbReference type="ARBA" id="ARBA00023065"/>
    </source>
</evidence>
<dbReference type="InterPro" id="IPR002842">
    <property type="entry name" value="ATPase_V1_Esu"/>
</dbReference>
<evidence type="ECO:0008006" key="5">
    <source>
        <dbReference type="Google" id="ProtNLM"/>
    </source>
</evidence>
<dbReference type="InterPro" id="IPR038495">
    <property type="entry name" value="ATPase_E_C"/>
</dbReference>
<accession>X1RRW9</accession>
<keyword evidence="2" id="KW-0813">Transport</keyword>
<dbReference type="SUPFAM" id="SSF160527">
    <property type="entry name" value="V-type ATPase subunit E-like"/>
    <property type="match status" value="1"/>
</dbReference>
<name>X1RRW9_9ZZZZ</name>
<evidence type="ECO:0000256" key="1">
    <source>
        <dbReference type="ARBA" id="ARBA00005901"/>
    </source>
</evidence>
<evidence type="ECO:0000256" key="2">
    <source>
        <dbReference type="ARBA" id="ARBA00022448"/>
    </source>
</evidence>
<dbReference type="Pfam" id="PF01991">
    <property type="entry name" value="vATP-synt_E"/>
    <property type="match status" value="1"/>
</dbReference>
<feature type="non-terminal residue" evidence="4">
    <location>
        <position position="1"/>
    </location>
</feature>
<comment type="caution">
    <text evidence="4">The sequence shown here is derived from an EMBL/GenBank/DDBJ whole genome shotgun (WGS) entry which is preliminary data.</text>
</comment>
<organism evidence="4">
    <name type="scientific">marine sediment metagenome</name>
    <dbReference type="NCBI Taxonomy" id="412755"/>
    <lineage>
        <taxon>unclassified sequences</taxon>
        <taxon>metagenomes</taxon>
        <taxon>ecological metagenomes</taxon>
    </lineage>
</organism>
<keyword evidence="3" id="KW-0406">Ion transport</keyword>